<dbReference type="Gene3D" id="3.40.50.2300">
    <property type="match status" value="1"/>
</dbReference>
<evidence type="ECO:0000313" key="4">
    <source>
        <dbReference type="EMBL" id="KUM23823.1"/>
    </source>
</evidence>
<dbReference type="CDD" id="cd17535">
    <property type="entry name" value="REC_NarL-like"/>
    <property type="match status" value="1"/>
</dbReference>
<dbReference type="InterPro" id="IPR058245">
    <property type="entry name" value="NreC/VraR/RcsB-like_REC"/>
</dbReference>
<dbReference type="EMBL" id="LPWA01000153">
    <property type="protein sequence ID" value="KUM23823.1"/>
    <property type="molecule type" value="Genomic_DNA"/>
</dbReference>
<dbReference type="GO" id="GO:0000160">
    <property type="term" value="P:phosphorelay signal transduction system"/>
    <property type="evidence" value="ECO:0007669"/>
    <property type="project" value="InterPro"/>
</dbReference>
<dbReference type="Pfam" id="PF00072">
    <property type="entry name" value="Response_reg"/>
    <property type="match status" value="1"/>
</dbReference>
<proteinExistence type="predicted"/>
<protein>
    <submittedName>
        <fullName evidence="4">Two-component system response regulator</fullName>
    </submittedName>
</protein>
<sequence>MLVMIAENDGLHRSFARRTVEQLWPGDVEVIEAGDGEDAINLAAERQPPHVVLDLQLPKATGIEVARAIWSRRAGTHILFWSNFADEAYVRGVARIVPPGSVYGYVLKSATEEGMRSALRGVFREGHCIIDREIRGIQHRVQDRFEGITDGEYESLIDIALGLTDRAIAARRGLSIRGAQSRIKHVYDKLGIVPLEEGAGEASVFNSRTRAIYLAMARGLINIDALRREQEQLDAWLAQAAPAQEH</sequence>
<dbReference type="SUPFAM" id="SSF46894">
    <property type="entry name" value="C-terminal effector domain of the bipartite response regulators"/>
    <property type="match status" value="1"/>
</dbReference>
<keyword evidence="2" id="KW-0597">Phosphoprotein</keyword>
<evidence type="ECO:0000259" key="3">
    <source>
        <dbReference type="PROSITE" id="PS50110"/>
    </source>
</evidence>
<dbReference type="PANTHER" id="PTHR43214:SF43">
    <property type="entry name" value="TWO-COMPONENT RESPONSE REGULATOR"/>
    <property type="match status" value="1"/>
</dbReference>
<feature type="modified residue" description="4-aspartylphosphate" evidence="2">
    <location>
        <position position="54"/>
    </location>
</feature>
<dbReference type="InterPro" id="IPR011006">
    <property type="entry name" value="CheY-like_superfamily"/>
</dbReference>
<accession>A0A124GFJ3</accession>
<evidence type="ECO:0000313" key="5">
    <source>
        <dbReference type="Proteomes" id="UP000053176"/>
    </source>
</evidence>
<evidence type="ECO:0000256" key="1">
    <source>
        <dbReference type="ARBA" id="ARBA00023125"/>
    </source>
</evidence>
<dbReference type="PANTHER" id="PTHR43214">
    <property type="entry name" value="TWO-COMPONENT RESPONSE REGULATOR"/>
    <property type="match status" value="1"/>
</dbReference>
<dbReference type="InterPro" id="IPR016032">
    <property type="entry name" value="Sig_transdc_resp-reg_C-effctor"/>
</dbReference>
<dbReference type="Gene3D" id="1.10.10.10">
    <property type="entry name" value="Winged helix-like DNA-binding domain superfamily/Winged helix DNA-binding domain"/>
    <property type="match status" value="1"/>
</dbReference>
<keyword evidence="1" id="KW-0238">DNA-binding</keyword>
<dbReference type="PROSITE" id="PS50110">
    <property type="entry name" value="RESPONSE_REGULATORY"/>
    <property type="match status" value="1"/>
</dbReference>
<feature type="domain" description="Response regulatory" evidence="3">
    <location>
        <begin position="2"/>
        <end position="123"/>
    </location>
</feature>
<dbReference type="InterPro" id="IPR001789">
    <property type="entry name" value="Sig_transdc_resp-reg_receiver"/>
</dbReference>
<name>A0A124GFJ3_RHILI</name>
<dbReference type="Proteomes" id="UP000053176">
    <property type="component" value="Unassembled WGS sequence"/>
</dbReference>
<dbReference type="OrthoDB" id="5405146at2"/>
<gene>
    <name evidence="4" type="ORF">AU467_08315</name>
</gene>
<reference evidence="4 5" key="1">
    <citation type="submission" date="2015-12" db="EMBL/GenBank/DDBJ databases">
        <title>Draft genome sequence of Mesorhizobium sp. UFLA 01-765, a multitolerant efficient symbiont and plant-growth promoting strain isolated from Zn-mining soil using Leucaena leucocephala as a trap plant.</title>
        <authorList>
            <person name="Rangel W.M."/>
            <person name="Thijs S."/>
            <person name="Longatti S.M."/>
            <person name="Moreira F.M."/>
            <person name="Weyens N."/>
            <person name="Vangronsveld J."/>
            <person name="Van Hamme J.D."/>
            <person name="Bottos E.M."/>
            <person name="Rineau F."/>
        </authorList>
    </citation>
    <scope>NUCLEOTIDE SEQUENCE [LARGE SCALE GENOMIC DNA]</scope>
    <source>
        <strain evidence="4 5">UFLA 01-765</strain>
    </source>
</reference>
<comment type="caution">
    <text evidence="4">The sequence shown here is derived from an EMBL/GenBank/DDBJ whole genome shotgun (WGS) entry which is preliminary data.</text>
</comment>
<dbReference type="GO" id="GO:0003677">
    <property type="term" value="F:DNA binding"/>
    <property type="evidence" value="ECO:0007669"/>
    <property type="project" value="UniProtKB-KW"/>
</dbReference>
<dbReference type="GO" id="GO:0006355">
    <property type="term" value="P:regulation of DNA-templated transcription"/>
    <property type="evidence" value="ECO:0007669"/>
    <property type="project" value="InterPro"/>
</dbReference>
<dbReference type="SUPFAM" id="SSF52172">
    <property type="entry name" value="CheY-like"/>
    <property type="match status" value="1"/>
</dbReference>
<organism evidence="4 5">
    <name type="scientific">Rhizobium loti</name>
    <name type="common">Mesorhizobium loti</name>
    <dbReference type="NCBI Taxonomy" id="381"/>
    <lineage>
        <taxon>Bacteria</taxon>
        <taxon>Pseudomonadati</taxon>
        <taxon>Pseudomonadota</taxon>
        <taxon>Alphaproteobacteria</taxon>
        <taxon>Hyphomicrobiales</taxon>
        <taxon>Phyllobacteriaceae</taxon>
        <taxon>Mesorhizobium</taxon>
    </lineage>
</organism>
<dbReference type="SMART" id="SM00448">
    <property type="entry name" value="REC"/>
    <property type="match status" value="1"/>
</dbReference>
<evidence type="ECO:0000256" key="2">
    <source>
        <dbReference type="PROSITE-ProRule" id="PRU00169"/>
    </source>
</evidence>
<dbReference type="InterPro" id="IPR036388">
    <property type="entry name" value="WH-like_DNA-bd_sf"/>
</dbReference>
<dbReference type="InterPro" id="IPR039420">
    <property type="entry name" value="WalR-like"/>
</dbReference>
<dbReference type="AlphaFoldDB" id="A0A124GFJ3"/>